<keyword evidence="5 9" id="KW-0418">Kinase</keyword>
<evidence type="ECO:0000313" key="13">
    <source>
        <dbReference type="Proteomes" id="UP000181898"/>
    </source>
</evidence>
<comment type="pathway">
    <text evidence="10">Amino-acid biosynthesis; L-threonine biosynthesis; L-threonine from L-aspartate: step 1/5.</text>
</comment>
<dbReference type="InterPro" id="IPR001341">
    <property type="entry name" value="Asp_kinase"/>
</dbReference>
<dbReference type="EMBL" id="CP018155">
    <property type="protein sequence ID" value="APG65707.1"/>
    <property type="molecule type" value="Genomic_DNA"/>
</dbReference>
<dbReference type="GO" id="GO:0009089">
    <property type="term" value="P:lysine biosynthetic process via diaminopimelate"/>
    <property type="evidence" value="ECO:0007669"/>
    <property type="project" value="UniProtKB-UniPathway"/>
</dbReference>
<evidence type="ECO:0000256" key="1">
    <source>
        <dbReference type="ARBA" id="ARBA00004766"/>
    </source>
</evidence>
<protein>
    <recommendedName>
        <fullName evidence="9">Aspartokinase</fullName>
        <ecNumber evidence="9">2.7.2.4</ecNumber>
    </recommendedName>
</protein>
<dbReference type="InterPro" id="IPR042199">
    <property type="entry name" value="AsparK_Bifunc_asparK/hSer_DH"/>
</dbReference>
<accession>A0A1L3JKQ9</accession>
<evidence type="ECO:0000256" key="3">
    <source>
        <dbReference type="ARBA" id="ARBA00022679"/>
    </source>
</evidence>
<evidence type="ECO:0000256" key="8">
    <source>
        <dbReference type="PIRSR" id="PIRSR000726-1"/>
    </source>
</evidence>
<sequence length="414" mass="47110">MRIFKFGGASVKDADSVKNVAHVLQQEGTKNTLVVISAMGKMTNAFENVANSFYNKEIVLKENLDFVIKFHKAIIDDLFEEKHQINNEVEMLFGELSGFMATNNNSNYNFVYDQIVSFGELLSTKIVSAYLTEINLLNNWIDVRDLIKTDATYRDAKVNWELTEENIQHKIKANTLYITQGFLGGNSNNTTTLGREGSDYTAGIFAYCLNAESVTIWKDVDGVLNADPRVFKETQLLNQISYTEAIEMAFYGASVIHPKTLQPLEKKEIPLYVRSFINLKNSGTKVSKGVNLMPLTPCFVVKKEQILVSISANDFSFMVENNISYIFKKLHEHRLKVNLIQNSAISFSVCIEDKFSNFDAFYNELKNAFKITFHSEVTLYTIRHFDKEAVKNIEKNGKVLLKQINKETTQVVIK</sequence>
<evidence type="ECO:0000313" key="12">
    <source>
        <dbReference type="EMBL" id="APG65707.1"/>
    </source>
</evidence>
<dbReference type="Gene3D" id="3.40.1160.10">
    <property type="entry name" value="Acetylglutamate kinase-like"/>
    <property type="match status" value="1"/>
</dbReference>
<evidence type="ECO:0000256" key="7">
    <source>
        <dbReference type="ARBA" id="ARBA00047872"/>
    </source>
</evidence>
<evidence type="ECO:0000256" key="5">
    <source>
        <dbReference type="ARBA" id="ARBA00022777"/>
    </source>
</evidence>
<feature type="binding site" evidence="8">
    <location>
        <position position="229"/>
    </location>
    <ligand>
        <name>ATP</name>
        <dbReference type="ChEBI" id="CHEBI:30616"/>
    </ligand>
</feature>
<feature type="domain" description="Aspartate/glutamate/uridylate kinase" evidence="11">
    <location>
        <begin position="3"/>
        <end position="275"/>
    </location>
</feature>
<dbReference type="SUPFAM" id="SSF55021">
    <property type="entry name" value="ACT-like"/>
    <property type="match status" value="1"/>
</dbReference>
<dbReference type="PANTHER" id="PTHR21499">
    <property type="entry name" value="ASPARTATE KINASE"/>
    <property type="match status" value="1"/>
</dbReference>
<dbReference type="UniPathway" id="UPA00034">
    <property type="reaction ID" value="UER00015"/>
</dbReference>
<dbReference type="PANTHER" id="PTHR21499:SF59">
    <property type="entry name" value="ASPARTOKINASE"/>
    <property type="match status" value="1"/>
</dbReference>
<dbReference type="OrthoDB" id="9799110at2"/>
<dbReference type="GO" id="GO:0005829">
    <property type="term" value="C:cytosol"/>
    <property type="evidence" value="ECO:0007669"/>
    <property type="project" value="TreeGrafter"/>
</dbReference>
<feature type="binding site" evidence="8">
    <location>
        <position position="43"/>
    </location>
    <ligand>
        <name>substrate</name>
    </ligand>
</feature>
<dbReference type="PIRSF" id="PIRSF000726">
    <property type="entry name" value="Asp_kin"/>
    <property type="match status" value="1"/>
</dbReference>
<evidence type="ECO:0000256" key="9">
    <source>
        <dbReference type="RuleBase" id="RU003448"/>
    </source>
</evidence>
<comment type="pathway">
    <text evidence="1 10">Amino-acid biosynthesis; L-lysine biosynthesis via DAP pathway; (S)-tetrahydrodipicolinate from L-aspartate: step 1/4.</text>
</comment>
<dbReference type="Proteomes" id="UP000181898">
    <property type="component" value="Chromosome"/>
</dbReference>
<feature type="binding site" evidence="8">
    <location>
        <begin position="5"/>
        <end position="8"/>
    </location>
    <ligand>
        <name>ATP</name>
        <dbReference type="ChEBI" id="CHEBI:30616"/>
    </ligand>
</feature>
<dbReference type="RefSeq" id="WP_072556231.1">
    <property type="nucleotide sequence ID" value="NZ_CP018155.1"/>
</dbReference>
<evidence type="ECO:0000256" key="4">
    <source>
        <dbReference type="ARBA" id="ARBA00022741"/>
    </source>
</evidence>
<dbReference type="InterPro" id="IPR001048">
    <property type="entry name" value="Asp/Glu/Uridylate_kinase"/>
</dbReference>
<dbReference type="InterPro" id="IPR005260">
    <property type="entry name" value="Asp_kin_monofn"/>
</dbReference>
<comment type="pathway">
    <text evidence="10">Amino-acid biosynthesis; L-methionine biosynthesis via de novo pathway; L-homoserine from L-aspartate: step 1/3.</text>
</comment>
<reference evidence="12 13" key="1">
    <citation type="submission" date="2016-11" db="EMBL/GenBank/DDBJ databases">
        <title>Tenacibaculum sp. LPB0136, isolated from marine environment.</title>
        <authorList>
            <person name="Kim E."/>
            <person name="Yi H."/>
        </authorList>
    </citation>
    <scope>NUCLEOTIDE SEQUENCE [LARGE SCALE GENOMIC DNA]</scope>
    <source>
        <strain evidence="12 13">LPB0136</strain>
    </source>
</reference>
<keyword evidence="3 9" id="KW-0808">Transferase</keyword>
<evidence type="ECO:0000256" key="10">
    <source>
        <dbReference type="RuleBase" id="RU004249"/>
    </source>
</evidence>
<evidence type="ECO:0000256" key="6">
    <source>
        <dbReference type="ARBA" id="ARBA00022840"/>
    </source>
</evidence>
<dbReference type="InterPro" id="IPR045865">
    <property type="entry name" value="ACT-like_dom_sf"/>
</dbReference>
<feature type="binding site" evidence="8">
    <location>
        <position position="120"/>
    </location>
    <ligand>
        <name>substrate</name>
    </ligand>
</feature>
<dbReference type="STRING" id="1850252.LPB136_10175"/>
<dbReference type="KEGG" id="ten:LPB136_10175"/>
<dbReference type="Pfam" id="PF00696">
    <property type="entry name" value="AA_kinase"/>
    <property type="match status" value="1"/>
</dbReference>
<dbReference type="AlphaFoldDB" id="A0A1L3JKQ9"/>
<comment type="catalytic activity">
    <reaction evidence="7 9">
        <text>L-aspartate + ATP = 4-phospho-L-aspartate + ADP</text>
        <dbReference type="Rhea" id="RHEA:23776"/>
        <dbReference type="ChEBI" id="CHEBI:29991"/>
        <dbReference type="ChEBI" id="CHEBI:30616"/>
        <dbReference type="ChEBI" id="CHEBI:57535"/>
        <dbReference type="ChEBI" id="CHEBI:456216"/>
        <dbReference type="EC" id="2.7.2.4"/>
    </reaction>
</comment>
<keyword evidence="10" id="KW-0028">Amino-acid biosynthesis</keyword>
<dbReference type="SUPFAM" id="SSF53633">
    <property type="entry name" value="Carbamate kinase-like"/>
    <property type="match status" value="1"/>
</dbReference>
<comment type="similarity">
    <text evidence="2 9">Belongs to the aspartokinase family.</text>
</comment>
<name>A0A1L3JKQ9_9FLAO</name>
<gene>
    <name evidence="12" type="ORF">LPB136_10175</name>
</gene>
<keyword evidence="4 8" id="KW-0547">Nucleotide-binding</keyword>
<dbReference type="GO" id="GO:0005524">
    <property type="term" value="F:ATP binding"/>
    <property type="evidence" value="ECO:0007669"/>
    <property type="project" value="UniProtKB-KW"/>
</dbReference>
<dbReference type="GO" id="GO:0009088">
    <property type="term" value="P:threonine biosynthetic process"/>
    <property type="evidence" value="ECO:0007669"/>
    <property type="project" value="UniProtKB-UniPathway"/>
</dbReference>
<evidence type="ECO:0000259" key="11">
    <source>
        <dbReference type="Pfam" id="PF00696"/>
    </source>
</evidence>
<dbReference type="Gene3D" id="1.20.120.1320">
    <property type="entry name" value="Aspartokinase, catalytic domain"/>
    <property type="match status" value="1"/>
</dbReference>
<proteinExistence type="inferred from homology"/>
<organism evidence="12 13">
    <name type="scientific">Tenacibaculum todarodis</name>
    <dbReference type="NCBI Taxonomy" id="1850252"/>
    <lineage>
        <taxon>Bacteria</taxon>
        <taxon>Pseudomonadati</taxon>
        <taxon>Bacteroidota</taxon>
        <taxon>Flavobacteriia</taxon>
        <taxon>Flavobacteriales</taxon>
        <taxon>Flavobacteriaceae</taxon>
        <taxon>Tenacibaculum</taxon>
    </lineage>
</organism>
<evidence type="ECO:0000256" key="2">
    <source>
        <dbReference type="ARBA" id="ARBA00010122"/>
    </source>
</evidence>
<dbReference type="GO" id="GO:0004072">
    <property type="term" value="F:aspartate kinase activity"/>
    <property type="evidence" value="ECO:0007669"/>
    <property type="project" value="UniProtKB-EC"/>
</dbReference>
<dbReference type="UniPathway" id="UPA00051">
    <property type="reaction ID" value="UER00462"/>
</dbReference>
<dbReference type="EC" id="2.7.2.4" evidence="9"/>
<dbReference type="GO" id="GO:0009090">
    <property type="term" value="P:homoserine biosynthetic process"/>
    <property type="evidence" value="ECO:0007669"/>
    <property type="project" value="TreeGrafter"/>
</dbReference>
<keyword evidence="6 8" id="KW-0067">ATP-binding</keyword>
<dbReference type="UniPathway" id="UPA00050">
    <property type="reaction ID" value="UER00461"/>
</dbReference>
<dbReference type="NCBIfam" id="TIGR00657">
    <property type="entry name" value="asp_kinases"/>
    <property type="match status" value="1"/>
</dbReference>
<dbReference type="InterPro" id="IPR036393">
    <property type="entry name" value="AceGlu_kinase-like_sf"/>
</dbReference>
<keyword evidence="13" id="KW-1185">Reference proteome</keyword>